<dbReference type="SUPFAM" id="SSF89095">
    <property type="entry name" value="GatB/YqeY motif"/>
    <property type="match status" value="1"/>
</dbReference>
<accession>A0ABN8EUY6</accession>
<dbReference type="InterPro" id="IPR019004">
    <property type="entry name" value="YqeY/Aim41"/>
</dbReference>
<proteinExistence type="predicted"/>
<dbReference type="PANTHER" id="PTHR28055:SF1">
    <property type="entry name" value="ALTERED INHERITANCE OF MITOCHONDRIA PROTEIN 41, MITOCHONDRIAL"/>
    <property type="match status" value="1"/>
</dbReference>
<dbReference type="PANTHER" id="PTHR28055">
    <property type="entry name" value="ALTERED INHERITANCE OF MITOCHONDRIA PROTEIN 41, MITOCHONDRIAL"/>
    <property type="match status" value="1"/>
</dbReference>
<name>A0ABN8EUY6_9BACT</name>
<evidence type="ECO:0000313" key="1">
    <source>
        <dbReference type="EMBL" id="CAH0996864.1"/>
    </source>
</evidence>
<dbReference type="Proteomes" id="UP000837932">
    <property type="component" value="Unassembled WGS sequence"/>
</dbReference>
<dbReference type="InterPro" id="IPR003789">
    <property type="entry name" value="Asn/Gln_tRNA_amidoTrase-B-like"/>
</dbReference>
<comment type="caution">
    <text evidence="1">The sequence shown here is derived from an EMBL/GenBank/DDBJ whole genome shotgun (WGS) entry which is preliminary data.</text>
</comment>
<organism evidence="1 2">
    <name type="scientific">Emticicia aquatica</name>
    <dbReference type="NCBI Taxonomy" id="1681835"/>
    <lineage>
        <taxon>Bacteria</taxon>
        <taxon>Pseudomonadati</taxon>
        <taxon>Bacteroidota</taxon>
        <taxon>Cytophagia</taxon>
        <taxon>Cytophagales</taxon>
        <taxon>Leadbetterellaceae</taxon>
        <taxon>Emticicia</taxon>
    </lineage>
</organism>
<evidence type="ECO:0000313" key="2">
    <source>
        <dbReference type="Proteomes" id="UP000837932"/>
    </source>
</evidence>
<sequence length="149" mass="16352">MSLKTTIDAQIKAAMLARESVRLMALRDIKKFILLEETKEGKSGELTSDEEMKLLTKAAKQRKDSADIYRQQNRSDLLEKELAELAVIEEFLPKQLSEDDLKAKLQEIMGRVGASAPSDMGKVMGVASKELAGLADGKVISAMVKALLS</sequence>
<keyword evidence="2" id="KW-1185">Reference proteome</keyword>
<reference evidence="1" key="1">
    <citation type="submission" date="2021-12" db="EMBL/GenBank/DDBJ databases">
        <authorList>
            <person name="Rodrigo-Torres L."/>
            <person name="Arahal R. D."/>
            <person name="Lucena T."/>
        </authorList>
    </citation>
    <scope>NUCLEOTIDE SEQUENCE</scope>
    <source>
        <strain evidence="1">CECT 8858</strain>
    </source>
</reference>
<protein>
    <recommendedName>
        <fullName evidence="3">GatB/YqeY domain-containing protein</fullName>
    </recommendedName>
</protein>
<dbReference type="Gene3D" id="1.10.10.410">
    <property type="match status" value="1"/>
</dbReference>
<dbReference type="Pfam" id="PF09424">
    <property type="entry name" value="YqeY"/>
    <property type="match status" value="1"/>
</dbReference>
<dbReference type="Gene3D" id="1.10.1510.10">
    <property type="entry name" value="Uncharacterised protein YqeY/AIM41 PF09424, N-terminal domain"/>
    <property type="match status" value="1"/>
</dbReference>
<dbReference type="InterPro" id="IPR023168">
    <property type="entry name" value="GatB_Yqey_C_2"/>
</dbReference>
<dbReference type="EMBL" id="CAKLPY010000002">
    <property type="protein sequence ID" value="CAH0996864.1"/>
    <property type="molecule type" value="Genomic_DNA"/>
</dbReference>
<evidence type="ECO:0008006" key="3">
    <source>
        <dbReference type="Google" id="ProtNLM"/>
    </source>
</evidence>
<dbReference type="InterPro" id="IPR042184">
    <property type="entry name" value="YqeY/Aim41_N"/>
</dbReference>
<dbReference type="RefSeq" id="WP_238807411.1">
    <property type="nucleotide sequence ID" value="NZ_CAKLPY010000002.1"/>
</dbReference>
<gene>
    <name evidence="1" type="primary">yqeY</name>
    <name evidence="1" type="ORF">EMA8858_02999</name>
</gene>